<accession>A0ABP0J2N0</accession>
<dbReference type="EMBL" id="CAXAMM010005780">
    <property type="protein sequence ID" value="CAK9008593.1"/>
    <property type="molecule type" value="Genomic_DNA"/>
</dbReference>
<evidence type="ECO:0000313" key="3">
    <source>
        <dbReference type="Proteomes" id="UP001642464"/>
    </source>
</evidence>
<protein>
    <submittedName>
        <fullName evidence="2">Uncharacterized protein</fullName>
    </submittedName>
</protein>
<organism evidence="2 3">
    <name type="scientific">Durusdinium trenchii</name>
    <dbReference type="NCBI Taxonomy" id="1381693"/>
    <lineage>
        <taxon>Eukaryota</taxon>
        <taxon>Sar</taxon>
        <taxon>Alveolata</taxon>
        <taxon>Dinophyceae</taxon>
        <taxon>Suessiales</taxon>
        <taxon>Symbiodiniaceae</taxon>
        <taxon>Durusdinium</taxon>
    </lineage>
</organism>
<name>A0ABP0J2N0_9DINO</name>
<proteinExistence type="predicted"/>
<feature type="compositionally biased region" description="Polar residues" evidence="1">
    <location>
        <begin position="193"/>
        <end position="203"/>
    </location>
</feature>
<evidence type="ECO:0000313" key="2">
    <source>
        <dbReference type="EMBL" id="CAK9008593.1"/>
    </source>
</evidence>
<evidence type="ECO:0000256" key="1">
    <source>
        <dbReference type="SAM" id="MobiDB-lite"/>
    </source>
</evidence>
<feature type="region of interest" description="Disordered" evidence="1">
    <location>
        <begin position="176"/>
        <end position="203"/>
    </location>
</feature>
<feature type="compositionally biased region" description="Basic and acidic residues" evidence="1">
    <location>
        <begin position="176"/>
        <end position="186"/>
    </location>
</feature>
<gene>
    <name evidence="2" type="ORF">SCF082_LOCUS9933</name>
</gene>
<comment type="caution">
    <text evidence="2">The sequence shown here is derived from an EMBL/GenBank/DDBJ whole genome shotgun (WGS) entry which is preliminary data.</text>
</comment>
<sequence length="203" mass="22116">MGSAAASAKRLAGSTSVRGSRLADDLELQELLKGWERLGVSFSGAILQAEHKETVKEYDMKSDSWTATDTIMGENQLVIKTTGDGLLTLRLSEAGGFKWEHIGSYRLGGKGKDGQSMLKVVDSSTQGFSVEDLRQSLEELRYTKYGKSSGCIPFQEFALRLFERLAGRPCEGQRDLDPLKGVEHGATKPAPANNASWNWQAGS</sequence>
<dbReference type="Proteomes" id="UP001642464">
    <property type="component" value="Unassembled WGS sequence"/>
</dbReference>
<reference evidence="2 3" key="1">
    <citation type="submission" date="2024-02" db="EMBL/GenBank/DDBJ databases">
        <authorList>
            <person name="Chen Y."/>
            <person name="Shah S."/>
            <person name="Dougan E. K."/>
            <person name="Thang M."/>
            <person name="Chan C."/>
        </authorList>
    </citation>
    <scope>NUCLEOTIDE SEQUENCE [LARGE SCALE GENOMIC DNA]</scope>
</reference>
<keyword evidence="3" id="KW-1185">Reference proteome</keyword>